<dbReference type="FunFam" id="3.40.50.11060:FF:000001">
    <property type="entry name" value="GTPase HflX"/>
    <property type="match status" value="1"/>
</dbReference>
<proteinExistence type="inferred from homology"/>
<gene>
    <name evidence="9" type="ORF">METZ01_LOCUS7937</name>
</gene>
<dbReference type="AlphaFoldDB" id="A0A381NNH2"/>
<dbReference type="InterPro" id="IPR042108">
    <property type="entry name" value="GTPase_HflX_N_sf"/>
</dbReference>
<reference evidence="9" key="1">
    <citation type="submission" date="2018-05" db="EMBL/GenBank/DDBJ databases">
        <authorList>
            <person name="Lanie J.A."/>
            <person name="Ng W.-L."/>
            <person name="Kazmierczak K.M."/>
            <person name="Andrzejewski T.M."/>
            <person name="Davidsen T.M."/>
            <person name="Wayne K.J."/>
            <person name="Tettelin H."/>
            <person name="Glass J.I."/>
            <person name="Rusch D."/>
            <person name="Podicherti R."/>
            <person name="Tsui H.-C.T."/>
            <person name="Winkler M.E."/>
        </authorList>
    </citation>
    <scope>NUCLEOTIDE SEQUENCE</scope>
</reference>
<feature type="domain" description="Hflx-type G" evidence="8">
    <location>
        <begin position="202"/>
        <end position="368"/>
    </location>
</feature>
<dbReference type="PIRSF" id="PIRSF006809">
    <property type="entry name" value="GTP-binding_hflX_prd"/>
    <property type="match status" value="1"/>
</dbReference>
<accession>A0A381NNH2</accession>
<dbReference type="EMBL" id="UINC01000426">
    <property type="protein sequence ID" value="SUZ55083.1"/>
    <property type="molecule type" value="Genomic_DNA"/>
</dbReference>
<protein>
    <recommendedName>
        <fullName evidence="8">Hflx-type G domain-containing protein</fullName>
    </recommendedName>
</protein>
<name>A0A381NNH2_9ZZZZ</name>
<keyword evidence="6" id="KW-0342">GTP-binding</keyword>
<dbReference type="InterPro" id="IPR032305">
    <property type="entry name" value="GTP-bd_M"/>
</dbReference>
<evidence type="ECO:0000256" key="1">
    <source>
        <dbReference type="ARBA" id="ARBA00004496"/>
    </source>
</evidence>
<feature type="coiled-coil region" evidence="7">
    <location>
        <begin position="170"/>
        <end position="197"/>
    </location>
</feature>
<keyword evidence="2" id="KW-0963">Cytoplasm</keyword>
<evidence type="ECO:0000313" key="9">
    <source>
        <dbReference type="EMBL" id="SUZ55083.1"/>
    </source>
</evidence>
<dbReference type="Gene3D" id="3.40.50.300">
    <property type="entry name" value="P-loop containing nucleotide triphosphate hydrolases"/>
    <property type="match status" value="1"/>
</dbReference>
<evidence type="ECO:0000259" key="8">
    <source>
        <dbReference type="PROSITE" id="PS51705"/>
    </source>
</evidence>
<sequence>MKNNNLLNLERALLIGVLSNDQDSEILKEHLDELKLLAETAGAIVVGQIYQSIKKINSQYFVGKGKALQIIEQATELKVKLIIFDDELTPSQIKNFLKLTKEIKIIDRNGLILDIFSKHAKTRESKTQVELAHLEYVLPRLSKQWSHLERQMGGIGTRAGMGESQIEIDRRLIRQRISKLKKELLQIEKERRIQSKMRINKYRVSLVGYTNAGKSSLMKCLSGEDVYIQNQLFATLDTTIRKVHLDKYHSILLSDTVGFIRKLPHDLVASFRSTLFEVVESDLVLIVLDASSNQIKEHMHTINNVLNELGADDIKTIIVLNKIDLVTTRNRIKYLKTNYPNAVMISATDYLRINKLINRIINIMNEEYEIIEISFPYSEGRQISMAQRDVEVLDRNYQDDRINLKIKGSKERIQKILNKS</sequence>
<dbReference type="Pfam" id="PF01926">
    <property type="entry name" value="MMR_HSR1"/>
    <property type="match status" value="1"/>
</dbReference>
<evidence type="ECO:0000256" key="7">
    <source>
        <dbReference type="SAM" id="Coils"/>
    </source>
</evidence>
<dbReference type="NCBIfam" id="TIGR03156">
    <property type="entry name" value="GTP_HflX"/>
    <property type="match status" value="1"/>
</dbReference>
<dbReference type="CDD" id="cd01878">
    <property type="entry name" value="HflX"/>
    <property type="match status" value="1"/>
</dbReference>
<dbReference type="InterPro" id="IPR027417">
    <property type="entry name" value="P-loop_NTPase"/>
</dbReference>
<dbReference type="Gene3D" id="3.40.50.11060">
    <property type="entry name" value="GTPase HflX, N-terminal domain"/>
    <property type="match status" value="1"/>
</dbReference>
<dbReference type="PANTHER" id="PTHR10229:SF0">
    <property type="entry name" value="GTP-BINDING PROTEIN 6-RELATED"/>
    <property type="match status" value="1"/>
</dbReference>
<dbReference type="InterPro" id="IPR025121">
    <property type="entry name" value="GTPase_HflX_N"/>
</dbReference>
<keyword evidence="3" id="KW-0479">Metal-binding</keyword>
<comment type="subcellular location">
    <subcellularLocation>
        <location evidence="1">Cytoplasm</location>
    </subcellularLocation>
</comment>
<dbReference type="InterPro" id="IPR016496">
    <property type="entry name" value="GTPase_HflX"/>
</dbReference>
<dbReference type="HAMAP" id="MF_00900">
    <property type="entry name" value="GTPase_HflX"/>
    <property type="match status" value="1"/>
</dbReference>
<dbReference type="PROSITE" id="PS51705">
    <property type="entry name" value="G_HFLX"/>
    <property type="match status" value="1"/>
</dbReference>
<dbReference type="GO" id="GO:0046872">
    <property type="term" value="F:metal ion binding"/>
    <property type="evidence" value="ECO:0007669"/>
    <property type="project" value="UniProtKB-KW"/>
</dbReference>
<dbReference type="InterPro" id="IPR006073">
    <property type="entry name" value="GTP-bd"/>
</dbReference>
<evidence type="ECO:0000256" key="3">
    <source>
        <dbReference type="ARBA" id="ARBA00022723"/>
    </source>
</evidence>
<evidence type="ECO:0000256" key="5">
    <source>
        <dbReference type="ARBA" id="ARBA00022842"/>
    </source>
</evidence>
<keyword evidence="4" id="KW-0547">Nucleotide-binding</keyword>
<dbReference type="Pfam" id="PF16360">
    <property type="entry name" value="GTP-bdg_M"/>
    <property type="match status" value="1"/>
</dbReference>
<dbReference type="PANTHER" id="PTHR10229">
    <property type="entry name" value="GTP-BINDING PROTEIN HFLX"/>
    <property type="match status" value="1"/>
</dbReference>
<evidence type="ECO:0000256" key="4">
    <source>
        <dbReference type="ARBA" id="ARBA00022741"/>
    </source>
</evidence>
<dbReference type="InterPro" id="IPR030394">
    <property type="entry name" value="G_HFLX_dom"/>
</dbReference>
<dbReference type="GO" id="GO:0043022">
    <property type="term" value="F:ribosome binding"/>
    <property type="evidence" value="ECO:0007669"/>
    <property type="project" value="TreeGrafter"/>
</dbReference>
<dbReference type="GO" id="GO:0005525">
    <property type="term" value="F:GTP binding"/>
    <property type="evidence" value="ECO:0007669"/>
    <property type="project" value="UniProtKB-KW"/>
</dbReference>
<evidence type="ECO:0000256" key="2">
    <source>
        <dbReference type="ARBA" id="ARBA00022490"/>
    </source>
</evidence>
<organism evidence="9">
    <name type="scientific">marine metagenome</name>
    <dbReference type="NCBI Taxonomy" id="408172"/>
    <lineage>
        <taxon>unclassified sequences</taxon>
        <taxon>metagenomes</taxon>
        <taxon>ecological metagenomes</taxon>
    </lineage>
</organism>
<dbReference type="SUPFAM" id="SSF52540">
    <property type="entry name" value="P-loop containing nucleoside triphosphate hydrolases"/>
    <property type="match status" value="1"/>
</dbReference>
<dbReference type="Pfam" id="PF13167">
    <property type="entry name" value="GTP-bdg_N"/>
    <property type="match status" value="1"/>
</dbReference>
<evidence type="ECO:0000256" key="6">
    <source>
        <dbReference type="ARBA" id="ARBA00023134"/>
    </source>
</evidence>
<keyword evidence="5" id="KW-0460">Magnesium</keyword>
<dbReference type="GO" id="GO:0005737">
    <property type="term" value="C:cytoplasm"/>
    <property type="evidence" value="ECO:0007669"/>
    <property type="project" value="UniProtKB-SubCell"/>
</dbReference>
<dbReference type="Gene3D" id="6.10.250.2860">
    <property type="match status" value="1"/>
</dbReference>
<keyword evidence="7" id="KW-0175">Coiled coil</keyword>